<feature type="transmembrane region" description="Helical" evidence="6">
    <location>
        <begin position="325"/>
        <end position="344"/>
    </location>
</feature>
<feature type="transmembrane region" description="Helical" evidence="6">
    <location>
        <begin position="294"/>
        <end position="313"/>
    </location>
</feature>
<feature type="region of interest" description="Disordered" evidence="5">
    <location>
        <begin position="96"/>
        <end position="190"/>
    </location>
</feature>
<feature type="transmembrane region" description="Helical" evidence="6">
    <location>
        <begin position="68"/>
        <end position="88"/>
    </location>
</feature>
<evidence type="ECO:0000256" key="4">
    <source>
        <dbReference type="ARBA" id="ARBA00023136"/>
    </source>
</evidence>
<dbReference type="GO" id="GO:0005385">
    <property type="term" value="F:zinc ion transmembrane transporter activity"/>
    <property type="evidence" value="ECO:0007669"/>
    <property type="project" value="TreeGrafter"/>
</dbReference>
<evidence type="ECO:0000256" key="2">
    <source>
        <dbReference type="ARBA" id="ARBA00022692"/>
    </source>
</evidence>
<feature type="transmembrane region" description="Helical" evidence="6">
    <location>
        <begin position="6"/>
        <end position="28"/>
    </location>
</feature>
<comment type="caution">
    <text evidence="7">The sequence shown here is derived from an EMBL/GenBank/DDBJ whole genome shotgun (WGS) entry which is preliminary data.</text>
</comment>
<dbReference type="Proteomes" id="UP001054857">
    <property type="component" value="Unassembled WGS sequence"/>
</dbReference>
<dbReference type="PANTHER" id="PTHR11040:SF210">
    <property type="entry name" value="ZINC-REGULATED TRANSPORTER 3"/>
    <property type="match status" value="1"/>
</dbReference>
<accession>A0AAD3DIA2</accession>
<feature type="transmembrane region" description="Helical" evidence="6">
    <location>
        <begin position="233"/>
        <end position="256"/>
    </location>
</feature>
<protein>
    <submittedName>
        <fullName evidence="7">Uncharacterized protein</fullName>
    </submittedName>
</protein>
<feature type="transmembrane region" description="Helical" evidence="6">
    <location>
        <begin position="263"/>
        <end position="288"/>
    </location>
</feature>
<feature type="compositionally biased region" description="Low complexity" evidence="5">
    <location>
        <begin position="125"/>
        <end position="135"/>
    </location>
</feature>
<dbReference type="InterPro" id="IPR003689">
    <property type="entry name" value="ZIP"/>
</dbReference>
<feature type="compositionally biased region" description="Gly residues" evidence="5">
    <location>
        <begin position="104"/>
        <end position="124"/>
    </location>
</feature>
<evidence type="ECO:0000313" key="8">
    <source>
        <dbReference type="Proteomes" id="UP001054857"/>
    </source>
</evidence>
<evidence type="ECO:0000313" key="7">
    <source>
        <dbReference type="EMBL" id="GFR40486.1"/>
    </source>
</evidence>
<feature type="compositionally biased region" description="Low complexity" evidence="5">
    <location>
        <begin position="161"/>
        <end position="188"/>
    </location>
</feature>
<keyword evidence="2 6" id="KW-0812">Transmembrane</keyword>
<gene>
    <name evidence="7" type="ORF">Agub_g1053</name>
</gene>
<dbReference type="Pfam" id="PF02535">
    <property type="entry name" value="Zip"/>
    <property type="match status" value="1"/>
</dbReference>
<organism evidence="7 8">
    <name type="scientific">Astrephomene gubernaculifera</name>
    <dbReference type="NCBI Taxonomy" id="47775"/>
    <lineage>
        <taxon>Eukaryota</taxon>
        <taxon>Viridiplantae</taxon>
        <taxon>Chlorophyta</taxon>
        <taxon>core chlorophytes</taxon>
        <taxon>Chlorophyceae</taxon>
        <taxon>CS clade</taxon>
        <taxon>Chlamydomonadales</taxon>
        <taxon>Astrephomenaceae</taxon>
        <taxon>Astrephomene</taxon>
    </lineage>
</organism>
<keyword evidence="3 6" id="KW-1133">Transmembrane helix</keyword>
<keyword evidence="4 6" id="KW-0472">Membrane</keyword>
<evidence type="ECO:0000256" key="3">
    <source>
        <dbReference type="ARBA" id="ARBA00022989"/>
    </source>
</evidence>
<proteinExistence type="predicted"/>
<dbReference type="EMBL" id="BMAR01000001">
    <property type="protein sequence ID" value="GFR40486.1"/>
    <property type="molecule type" value="Genomic_DNA"/>
</dbReference>
<evidence type="ECO:0000256" key="6">
    <source>
        <dbReference type="SAM" id="Phobius"/>
    </source>
</evidence>
<feature type="transmembrane region" description="Helical" evidence="6">
    <location>
        <begin position="40"/>
        <end position="62"/>
    </location>
</feature>
<evidence type="ECO:0000256" key="1">
    <source>
        <dbReference type="ARBA" id="ARBA00004141"/>
    </source>
</evidence>
<keyword evidence="8" id="KW-1185">Reference proteome</keyword>
<dbReference type="AlphaFoldDB" id="A0AAD3DIA2"/>
<reference evidence="7 8" key="1">
    <citation type="journal article" date="2021" name="Sci. Rep.">
        <title>Genome sequencing of the multicellular alga Astrephomene provides insights into convergent evolution of germ-soma differentiation.</title>
        <authorList>
            <person name="Yamashita S."/>
            <person name="Yamamoto K."/>
            <person name="Matsuzaki R."/>
            <person name="Suzuki S."/>
            <person name="Yamaguchi H."/>
            <person name="Hirooka S."/>
            <person name="Minakuchi Y."/>
            <person name="Miyagishima S."/>
            <person name="Kawachi M."/>
            <person name="Toyoda A."/>
            <person name="Nozaki H."/>
        </authorList>
    </citation>
    <scope>NUCLEOTIDE SEQUENCE [LARGE SCALE GENOMIC DNA]</scope>
    <source>
        <strain evidence="7 8">NIES-4017</strain>
    </source>
</reference>
<comment type="subcellular location">
    <subcellularLocation>
        <location evidence="1">Membrane</location>
        <topology evidence="1">Multi-pass membrane protein</topology>
    </subcellularLocation>
</comment>
<sequence>MIDERVMRALLLTGLGAAGTALGGLMVVAQPKMQFKRLGLLQGLAAGLMLCISMLDLMPAAVEEVGFGAANCWFFAGVAFFAAVVHFIPEPSSEGLVLDEAGDEGGSGGEQGGKGSKGGKGGAAAGPAADAAAAAKKQEGAVRSPGKKAVKRPGKSDTDTSDAPPASSPALTTPSPNTTPSSTSAALTSRREAKRRVLLSGLITAIGIALHNFPEGVAVFLASMKSNAVGASLAFAIALHNVPEGVAVALPVYFATGSRWRGFLYAAVSGLAEPLAVVVLALCCPMGHLDRQLVEKLLAAVGGIMAWLALSELMPLASEHAGRQAAVAALFVGMAVMSGNLYVLDYWLGHGHGGGEGEAHGHGHAH</sequence>
<evidence type="ECO:0000256" key="5">
    <source>
        <dbReference type="SAM" id="MobiDB-lite"/>
    </source>
</evidence>
<dbReference type="GO" id="GO:0016020">
    <property type="term" value="C:membrane"/>
    <property type="evidence" value="ECO:0007669"/>
    <property type="project" value="UniProtKB-SubCell"/>
</dbReference>
<feature type="transmembrane region" description="Helical" evidence="6">
    <location>
        <begin position="197"/>
        <end position="213"/>
    </location>
</feature>
<dbReference type="PANTHER" id="PTHR11040">
    <property type="entry name" value="ZINC/IRON TRANSPORTER"/>
    <property type="match status" value="1"/>
</dbReference>
<name>A0AAD3DIA2_9CHLO</name>